<reference evidence="2" key="1">
    <citation type="submission" date="2023-07" db="EMBL/GenBank/DDBJ databases">
        <title>Draft genome sequence of Agarivorans aestuarii strain ZMCS4, a CAZymes producing bacteria isolated from the marine brown algae Clodostephus spongiosus.</title>
        <authorList>
            <person name="Lorente B."/>
            <person name="Cabral C."/>
            <person name="Frias J."/>
            <person name="Faria J."/>
            <person name="Toubarro D."/>
        </authorList>
    </citation>
    <scope>NUCLEOTIDE SEQUENCE [LARGE SCALE GENOMIC DNA]</scope>
    <source>
        <strain evidence="2">ZMCS4</strain>
    </source>
</reference>
<accession>A0ABU7G7V0</accession>
<gene>
    <name evidence="1" type="ORF">SNR37_000612</name>
</gene>
<dbReference type="Pfam" id="PF11042">
    <property type="entry name" value="DUF2750"/>
    <property type="match status" value="1"/>
</dbReference>
<dbReference type="InterPro" id="IPR021284">
    <property type="entry name" value="DUF2750"/>
</dbReference>
<dbReference type="EMBL" id="JAYDYW010000012">
    <property type="protein sequence ID" value="MEE1675287.1"/>
    <property type="molecule type" value="Genomic_DNA"/>
</dbReference>
<name>A0ABU7G7V0_9ALTE</name>
<dbReference type="RefSeq" id="WP_329776225.1">
    <property type="nucleotide sequence ID" value="NZ_JAYDYW010000012.1"/>
</dbReference>
<reference evidence="1 2" key="2">
    <citation type="submission" date="2023-12" db="EMBL/GenBank/DDBJ databases">
        <authorList>
            <consortium name="Cladostephus spongiosus"/>
            <person name="Lorente B."/>
            <person name="Cabral C."/>
            <person name="Frias J."/>
            <person name="Faria J."/>
            <person name="Toubarro D."/>
        </authorList>
    </citation>
    <scope>NUCLEOTIDE SEQUENCE [LARGE SCALE GENOMIC DNA]</scope>
    <source>
        <strain evidence="1 2">ZMCS4</strain>
    </source>
</reference>
<proteinExistence type="predicted"/>
<protein>
    <submittedName>
        <fullName evidence="1">DUF2750 domain-containing protein</fullName>
    </submittedName>
</protein>
<evidence type="ECO:0000313" key="1">
    <source>
        <dbReference type="EMBL" id="MEE1675287.1"/>
    </source>
</evidence>
<keyword evidence="2" id="KW-1185">Reference proteome</keyword>
<organism evidence="1 2">
    <name type="scientific">Agarivorans aestuarii</name>
    <dbReference type="NCBI Taxonomy" id="1563703"/>
    <lineage>
        <taxon>Bacteria</taxon>
        <taxon>Pseudomonadati</taxon>
        <taxon>Pseudomonadota</taxon>
        <taxon>Gammaproteobacteria</taxon>
        <taxon>Alteromonadales</taxon>
        <taxon>Alteromonadaceae</taxon>
        <taxon>Agarivorans</taxon>
    </lineage>
</organism>
<comment type="caution">
    <text evidence="1">The sequence shown here is derived from an EMBL/GenBank/DDBJ whole genome shotgun (WGS) entry which is preliminary data.</text>
</comment>
<evidence type="ECO:0000313" key="2">
    <source>
        <dbReference type="Proteomes" id="UP001310248"/>
    </source>
</evidence>
<dbReference type="Proteomes" id="UP001310248">
    <property type="component" value="Unassembled WGS sequence"/>
</dbReference>
<sequence>MSTQALIEANDRLTTKQRYQSFIEQTRKSQQVWTLSDEQGCLIIETGDEKVLLLWSEQALAEHWASKDHSNFKALAISLSDLTDKWLPGMANDGFDLAVAPSFAGEGTIVSPLDLADELSSGKIK</sequence>